<organism evidence="1 2">
    <name type="scientific">Armillaria luteobubalina</name>
    <dbReference type="NCBI Taxonomy" id="153913"/>
    <lineage>
        <taxon>Eukaryota</taxon>
        <taxon>Fungi</taxon>
        <taxon>Dikarya</taxon>
        <taxon>Basidiomycota</taxon>
        <taxon>Agaricomycotina</taxon>
        <taxon>Agaricomycetes</taxon>
        <taxon>Agaricomycetidae</taxon>
        <taxon>Agaricales</taxon>
        <taxon>Marasmiineae</taxon>
        <taxon>Physalacriaceae</taxon>
        <taxon>Armillaria</taxon>
    </lineage>
</organism>
<name>A0AA39QGA4_9AGAR</name>
<comment type="caution">
    <text evidence="1">The sequence shown here is derived from an EMBL/GenBank/DDBJ whole genome shotgun (WGS) entry which is preliminary data.</text>
</comment>
<evidence type="ECO:0000313" key="2">
    <source>
        <dbReference type="Proteomes" id="UP001175228"/>
    </source>
</evidence>
<reference evidence="1" key="1">
    <citation type="submission" date="2023-06" db="EMBL/GenBank/DDBJ databases">
        <authorList>
            <consortium name="Lawrence Berkeley National Laboratory"/>
            <person name="Ahrendt S."/>
            <person name="Sahu N."/>
            <person name="Indic B."/>
            <person name="Wong-Bajracharya J."/>
            <person name="Merenyi Z."/>
            <person name="Ke H.-M."/>
            <person name="Monk M."/>
            <person name="Kocsube S."/>
            <person name="Drula E."/>
            <person name="Lipzen A."/>
            <person name="Balint B."/>
            <person name="Henrissat B."/>
            <person name="Andreopoulos B."/>
            <person name="Martin F.M."/>
            <person name="Harder C.B."/>
            <person name="Rigling D."/>
            <person name="Ford K.L."/>
            <person name="Foster G.D."/>
            <person name="Pangilinan J."/>
            <person name="Papanicolaou A."/>
            <person name="Barry K."/>
            <person name="LaButti K."/>
            <person name="Viragh M."/>
            <person name="Koriabine M."/>
            <person name="Yan M."/>
            <person name="Riley R."/>
            <person name="Champramary S."/>
            <person name="Plett K.L."/>
            <person name="Tsai I.J."/>
            <person name="Slot J."/>
            <person name="Sipos G."/>
            <person name="Plett J."/>
            <person name="Nagy L.G."/>
            <person name="Grigoriev I.V."/>
        </authorList>
    </citation>
    <scope>NUCLEOTIDE SEQUENCE</scope>
    <source>
        <strain evidence="1">HWK02</strain>
    </source>
</reference>
<accession>A0AA39QGA4</accession>
<sequence>MGLVNFTWKINGYSHLGETSSSSLTCKMFSKHESPLLVYLLPVFLSVVTGTQLLHSADTSGVPPAHKLDACTVNPMLNFSGSTWIWMGEQNGADEDDLLAGVHPFCKAIPSSSTKCLVCTTIIISCNDSYSIFVNGREIGVGSRLYTSAVYTIGLEPKGHNIFVITMNNIVRATGLIATIHVDYGDGTTQMIVTDTTWKMIKAMPPGGWMSPSFNNSAWIAALSEGLTAGTPWKMPPLPPAMSMAGVSWIRTNETSAAGVDPLGHRPFQKTIVDNGYTLYVNGNNISNGSDFATMQVYSIPILDADENLITVDSVNTQPIVAGLLAGVLVAYSDGTLVTYYTDNSWKTLVKTSPAGFEAMDLDDGL</sequence>
<gene>
    <name evidence="1" type="ORF">EDD18DRAFT_1140612</name>
</gene>
<keyword evidence="2" id="KW-1185">Reference proteome</keyword>
<dbReference type="Gene3D" id="2.60.120.260">
    <property type="entry name" value="Galactose-binding domain-like"/>
    <property type="match status" value="2"/>
</dbReference>
<proteinExistence type="predicted"/>
<dbReference type="Proteomes" id="UP001175228">
    <property type="component" value="Unassembled WGS sequence"/>
</dbReference>
<dbReference type="EMBL" id="JAUEPU010000005">
    <property type="protein sequence ID" value="KAK0502397.1"/>
    <property type="molecule type" value="Genomic_DNA"/>
</dbReference>
<evidence type="ECO:0000313" key="1">
    <source>
        <dbReference type="EMBL" id="KAK0502397.1"/>
    </source>
</evidence>
<dbReference type="AlphaFoldDB" id="A0AA39QGA4"/>
<protein>
    <submittedName>
        <fullName evidence="1">Uncharacterized protein</fullName>
    </submittedName>
</protein>